<dbReference type="RefSeq" id="WP_150610424.1">
    <property type="nucleotide sequence ID" value="NZ_CABPRY010000012.1"/>
</dbReference>
<dbReference type="SUPFAM" id="SSF46785">
    <property type="entry name" value="Winged helix' DNA-binding domain"/>
    <property type="match status" value="1"/>
</dbReference>
<dbReference type="GO" id="GO:0003700">
    <property type="term" value="F:DNA-binding transcription factor activity"/>
    <property type="evidence" value="ECO:0007669"/>
    <property type="project" value="InterPro"/>
</dbReference>
<dbReference type="EMBL" id="CABPRY010000012">
    <property type="protein sequence ID" value="VVE38888.1"/>
    <property type="molecule type" value="Genomic_DNA"/>
</dbReference>
<dbReference type="Pfam" id="PF03466">
    <property type="entry name" value="LysR_substrate"/>
    <property type="match status" value="1"/>
</dbReference>
<keyword evidence="2" id="KW-0805">Transcription regulation</keyword>
<dbReference type="InterPro" id="IPR005119">
    <property type="entry name" value="LysR_subst-bd"/>
</dbReference>
<dbReference type="SUPFAM" id="SSF53850">
    <property type="entry name" value="Periplasmic binding protein-like II"/>
    <property type="match status" value="1"/>
</dbReference>
<evidence type="ECO:0000256" key="2">
    <source>
        <dbReference type="ARBA" id="ARBA00023015"/>
    </source>
</evidence>
<name>A0A5E4XS50_9BURK</name>
<dbReference type="Gene3D" id="3.40.190.290">
    <property type="match status" value="1"/>
</dbReference>
<comment type="similarity">
    <text evidence="1">Belongs to the LysR transcriptional regulatory family.</text>
</comment>
<dbReference type="PROSITE" id="PS50931">
    <property type="entry name" value="HTH_LYSR"/>
    <property type="match status" value="1"/>
</dbReference>
<evidence type="ECO:0000256" key="1">
    <source>
        <dbReference type="ARBA" id="ARBA00009437"/>
    </source>
</evidence>
<evidence type="ECO:0000259" key="5">
    <source>
        <dbReference type="PROSITE" id="PS50931"/>
    </source>
</evidence>
<sequence>MPNNNDDDSNLDLLAVFLAVLDTGGFRAAAQRLRLSPSTVSERIAQLEAQLGVPLLIRTTRSVMPTETGRTLATRISPLMAETRAALRDAASSQSVVRGLLKINVTGAVMVDILPPIIDRFMEAHPQVRVEIMVDDRLVDIVAAGCDAGIRYGEHLAQDTIAVPIGPRHQRIAWAAAPGYLAARDIPKHPSDLLNHECIRLRFSSGALVEWLFERGQETVRVDPPGRLIVGVDGASAAIRFARDGRGVIGTFENWLTPYLESGELLPVLHDWWREFEGPQLYFSSRFTSAPLRAFIELIKEEQNATRRWPVAAEDSSKIA</sequence>
<dbReference type="PANTHER" id="PTHR30537:SF5">
    <property type="entry name" value="HTH-TYPE TRANSCRIPTIONAL ACTIVATOR TTDR-RELATED"/>
    <property type="match status" value="1"/>
</dbReference>
<dbReference type="InterPro" id="IPR058163">
    <property type="entry name" value="LysR-type_TF_proteobact-type"/>
</dbReference>
<dbReference type="Proteomes" id="UP000396788">
    <property type="component" value="Unassembled WGS sequence"/>
</dbReference>
<dbReference type="AlphaFoldDB" id="A0A5E4XS50"/>
<organism evidence="6 7">
    <name type="scientific">Pandoraea cepalis</name>
    <dbReference type="NCBI Taxonomy" id="2508294"/>
    <lineage>
        <taxon>Bacteria</taxon>
        <taxon>Pseudomonadati</taxon>
        <taxon>Pseudomonadota</taxon>
        <taxon>Betaproteobacteria</taxon>
        <taxon>Burkholderiales</taxon>
        <taxon>Burkholderiaceae</taxon>
        <taxon>Pandoraea</taxon>
    </lineage>
</organism>
<dbReference type="Pfam" id="PF00126">
    <property type="entry name" value="HTH_1"/>
    <property type="match status" value="1"/>
</dbReference>
<evidence type="ECO:0000256" key="4">
    <source>
        <dbReference type="ARBA" id="ARBA00023163"/>
    </source>
</evidence>
<keyword evidence="4" id="KW-0804">Transcription</keyword>
<evidence type="ECO:0000313" key="6">
    <source>
        <dbReference type="EMBL" id="VVE38888.1"/>
    </source>
</evidence>
<dbReference type="Gene3D" id="1.10.10.10">
    <property type="entry name" value="Winged helix-like DNA-binding domain superfamily/Winged helix DNA-binding domain"/>
    <property type="match status" value="1"/>
</dbReference>
<dbReference type="InterPro" id="IPR036388">
    <property type="entry name" value="WH-like_DNA-bd_sf"/>
</dbReference>
<dbReference type="PANTHER" id="PTHR30537">
    <property type="entry name" value="HTH-TYPE TRANSCRIPTIONAL REGULATOR"/>
    <property type="match status" value="1"/>
</dbReference>
<gene>
    <name evidence="6" type="ORF">PCE31107_04054</name>
</gene>
<proteinExistence type="inferred from homology"/>
<protein>
    <submittedName>
        <fullName evidence="6">Carbonate dehydratase</fullName>
    </submittedName>
</protein>
<dbReference type="InterPro" id="IPR000847">
    <property type="entry name" value="LysR_HTH_N"/>
</dbReference>
<evidence type="ECO:0000313" key="7">
    <source>
        <dbReference type="Proteomes" id="UP000396788"/>
    </source>
</evidence>
<accession>A0A5E4XS50</accession>
<evidence type="ECO:0000256" key="3">
    <source>
        <dbReference type="ARBA" id="ARBA00023125"/>
    </source>
</evidence>
<dbReference type="GO" id="GO:0003677">
    <property type="term" value="F:DNA binding"/>
    <property type="evidence" value="ECO:0007669"/>
    <property type="project" value="UniProtKB-KW"/>
</dbReference>
<feature type="domain" description="HTH lysR-type" evidence="5">
    <location>
        <begin position="10"/>
        <end position="66"/>
    </location>
</feature>
<dbReference type="FunFam" id="1.10.10.10:FF:000001">
    <property type="entry name" value="LysR family transcriptional regulator"/>
    <property type="match status" value="1"/>
</dbReference>
<reference evidence="6 7" key="1">
    <citation type="submission" date="2019-08" db="EMBL/GenBank/DDBJ databases">
        <authorList>
            <person name="Peeters C."/>
        </authorList>
    </citation>
    <scope>NUCLEOTIDE SEQUENCE [LARGE SCALE GENOMIC DNA]</scope>
    <source>
        <strain evidence="6 7">LMG 31107</strain>
    </source>
</reference>
<keyword evidence="3" id="KW-0238">DNA-binding</keyword>
<dbReference type="InterPro" id="IPR036390">
    <property type="entry name" value="WH_DNA-bd_sf"/>
</dbReference>